<reference evidence="2 3" key="1">
    <citation type="journal article" date="2014" name="Antonie Van Leeuwenhoek">
        <title>Hyphomonas beringensis sp. nov. and Hyphomonas chukchiensis sp. nov., isolated from surface seawater of the Bering Sea and Chukchi Sea.</title>
        <authorList>
            <person name="Li C."/>
            <person name="Lai Q."/>
            <person name="Li G."/>
            <person name="Dong C."/>
            <person name="Wang J."/>
            <person name="Liao Y."/>
            <person name="Shao Z."/>
        </authorList>
    </citation>
    <scope>NUCLEOTIDE SEQUENCE [LARGE SCALE GENOMIC DNA]</scope>
    <source>
        <strain evidence="2 3">MHS-2</strain>
    </source>
</reference>
<dbReference type="Pfam" id="PF13417">
    <property type="entry name" value="GST_N_3"/>
    <property type="match status" value="1"/>
</dbReference>
<gene>
    <name evidence="2" type="ORF">HJO_03740</name>
</gene>
<proteinExistence type="predicted"/>
<dbReference type="PATRIC" id="fig|1280950.3.peg.762"/>
<dbReference type="eggNOG" id="COG0625">
    <property type="taxonomic scope" value="Bacteria"/>
</dbReference>
<dbReference type="SUPFAM" id="SSF52833">
    <property type="entry name" value="Thioredoxin-like"/>
    <property type="match status" value="1"/>
</dbReference>
<protein>
    <recommendedName>
        <fullName evidence="1">GST N-terminal domain-containing protein</fullName>
    </recommendedName>
</protein>
<dbReference type="STRING" id="1280950.HJO_03740"/>
<accession>A0A059FVB9</accession>
<dbReference type="Pfam" id="PF13410">
    <property type="entry name" value="GST_C_2"/>
    <property type="match status" value="1"/>
</dbReference>
<organism evidence="2 3">
    <name type="scientific">Hyphomonas johnsonii MHS-2</name>
    <dbReference type="NCBI Taxonomy" id="1280950"/>
    <lineage>
        <taxon>Bacteria</taxon>
        <taxon>Pseudomonadati</taxon>
        <taxon>Pseudomonadota</taxon>
        <taxon>Alphaproteobacteria</taxon>
        <taxon>Hyphomonadales</taxon>
        <taxon>Hyphomonadaceae</taxon>
        <taxon>Hyphomonas</taxon>
    </lineage>
</organism>
<dbReference type="EMBL" id="ARYK01000001">
    <property type="protein sequence ID" value="KCZ94456.1"/>
    <property type="molecule type" value="Genomic_DNA"/>
</dbReference>
<evidence type="ECO:0000313" key="3">
    <source>
        <dbReference type="Proteomes" id="UP000025171"/>
    </source>
</evidence>
<dbReference type="InterPro" id="IPR004045">
    <property type="entry name" value="Glutathione_S-Trfase_N"/>
</dbReference>
<dbReference type="OrthoDB" id="7054557at2"/>
<dbReference type="Gene3D" id="3.40.30.10">
    <property type="entry name" value="Glutaredoxin"/>
    <property type="match status" value="1"/>
</dbReference>
<dbReference type="InterPro" id="IPR036282">
    <property type="entry name" value="Glutathione-S-Trfase_C_sf"/>
</dbReference>
<evidence type="ECO:0000259" key="1">
    <source>
        <dbReference type="Pfam" id="PF13417"/>
    </source>
</evidence>
<dbReference type="AlphaFoldDB" id="A0A059FVB9"/>
<comment type="caution">
    <text evidence="2">The sequence shown here is derived from an EMBL/GenBank/DDBJ whole genome shotgun (WGS) entry which is preliminary data.</text>
</comment>
<dbReference type="Gene3D" id="1.20.1050.10">
    <property type="match status" value="1"/>
</dbReference>
<keyword evidence="3" id="KW-1185">Reference proteome</keyword>
<dbReference type="SUPFAM" id="SSF47616">
    <property type="entry name" value="GST C-terminal domain-like"/>
    <property type="match status" value="1"/>
</dbReference>
<feature type="domain" description="GST N-terminal" evidence="1">
    <location>
        <begin position="10"/>
        <end position="67"/>
    </location>
</feature>
<dbReference type="InterPro" id="IPR036249">
    <property type="entry name" value="Thioredoxin-like_sf"/>
</dbReference>
<evidence type="ECO:0000313" key="2">
    <source>
        <dbReference type="EMBL" id="KCZ94456.1"/>
    </source>
</evidence>
<sequence>MSGYQVHGGLGSPYSMKVRAAMRAKRLPHTWTGMTVAERGQVMPNVKAPVIPVIKRPDGTWTNDSTPFLLSIEGEGRPLLPPGAVARFACLLLEDMADEWFMKAMFHYRWFYQEDAEWVANWLIFDSLPNAGREAIEQTAESIRARQISRMALVGCTPETAPLIEASWKRTNAALDAMALGPTRFLFGDCISLADLAFYGQLKVMSYDPTPMAWLRAETPYLYRWLDHADDAGGIEGDWSGEISQPVKDLLAIAGETYLPFLQANADALAAGAETFSLTIEGGRYEQGVFKYQAKCLDALRTEWAGLDSAAKASLRDWIGTGATLLD</sequence>
<name>A0A059FVB9_9PROT</name>
<dbReference type="RefSeq" id="WP_035613641.1">
    <property type="nucleotide sequence ID" value="NZ_ARYK01000001.1"/>
</dbReference>
<dbReference type="Proteomes" id="UP000025171">
    <property type="component" value="Unassembled WGS sequence"/>
</dbReference>